<accession>A0A0K2U0G3</accession>
<proteinExistence type="predicted"/>
<sequence>MILVTSRNCHHPLSVHARGLIIVTVVRAISLAYSDRTRLIYFKVFRKRSHLRKIFFFNSVVFSCLCSQLYFQDLLGYFRNHFSDFLNHYLVQL</sequence>
<organism evidence="2">
    <name type="scientific">Lepeophtheirus salmonis</name>
    <name type="common">Salmon louse</name>
    <name type="synonym">Caligus salmonis</name>
    <dbReference type="NCBI Taxonomy" id="72036"/>
    <lineage>
        <taxon>Eukaryota</taxon>
        <taxon>Metazoa</taxon>
        <taxon>Ecdysozoa</taxon>
        <taxon>Arthropoda</taxon>
        <taxon>Crustacea</taxon>
        <taxon>Multicrustacea</taxon>
        <taxon>Hexanauplia</taxon>
        <taxon>Copepoda</taxon>
        <taxon>Siphonostomatoida</taxon>
        <taxon>Caligidae</taxon>
        <taxon>Lepeophtheirus</taxon>
    </lineage>
</organism>
<dbReference type="AlphaFoldDB" id="A0A0K2U0G3"/>
<feature type="transmembrane region" description="Helical" evidence="1">
    <location>
        <begin position="15"/>
        <end position="33"/>
    </location>
</feature>
<keyword evidence="1" id="KW-1133">Transmembrane helix</keyword>
<keyword evidence="1" id="KW-0472">Membrane</keyword>
<keyword evidence="1" id="KW-0812">Transmembrane</keyword>
<reference evidence="2" key="1">
    <citation type="submission" date="2014-05" db="EMBL/GenBank/DDBJ databases">
        <authorList>
            <person name="Chronopoulou M."/>
        </authorList>
    </citation>
    <scope>NUCLEOTIDE SEQUENCE</scope>
    <source>
        <tissue evidence="2">Whole organism</tissue>
    </source>
</reference>
<feature type="transmembrane region" description="Helical" evidence="1">
    <location>
        <begin position="54"/>
        <end position="71"/>
    </location>
</feature>
<name>A0A0K2U0G3_LEPSM</name>
<evidence type="ECO:0000313" key="2">
    <source>
        <dbReference type="EMBL" id="CDW31733.1"/>
    </source>
</evidence>
<dbReference type="EMBL" id="HACA01014372">
    <property type="protein sequence ID" value="CDW31733.1"/>
    <property type="molecule type" value="Transcribed_RNA"/>
</dbReference>
<evidence type="ECO:0000256" key="1">
    <source>
        <dbReference type="SAM" id="Phobius"/>
    </source>
</evidence>
<protein>
    <submittedName>
        <fullName evidence="2">Uncharacterized protein</fullName>
    </submittedName>
</protein>